<dbReference type="GO" id="GO:0006950">
    <property type="term" value="P:response to stress"/>
    <property type="evidence" value="ECO:0007669"/>
    <property type="project" value="TreeGrafter"/>
</dbReference>
<dbReference type="Gene3D" id="1.10.10.10">
    <property type="entry name" value="Winged helix-like DNA-binding domain superfamily/Winged helix DNA-binding domain"/>
    <property type="match status" value="1"/>
</dbReference>
<dbReference type="InterPro" id="IPR000835">
    <property type="entry name" value="HTH_MarR-typ"/>
</dbReference>
<organism evidence="2 3">
    <name type="scientific">Krasilnikoviella flava</name>
    <dbReference type="NCBI Taxonomy" id="526729"/>
    <lineage>
        <taxon>Bacteria</taxon>
        <taxon>Bacillati</taxon>
        <taxon>Actinomycetota</taxon>
        <taxon>Actinomycetes</taxon>
        <taxon>Micrococcales</taxon>
        <taxon>Promicromonosporaceae</taxon>
        <taxon>Krasilnikoviella</taxon>
    </lineage>
</organism>
<name>A0A1T5KVN0_9MICO</name>
<dbReference type="EMBL" id="FUZQ01000004">
    <property type="protein sequence ID" value="SKC67852.1"/>
    <property type="molecule type" value="Genomic_DNA"/>
</dbReference>
<accession>A0A1T5KVN0</accession>
<dbReference type="InterPro" id="IPR039422">
    <property type="entry name" value="MarR/SlyA-like"/>
</dbReference>
<reference evidence="2 3" key="1">
    <citation type="submission" date="2017-02" db="EMBL/GenBank/DDBJ databases">
        <authorList>
            <person name="Peterson S.W."/>
        </authorList>
    </citation>
    <scope>NUCLEOTIDE SEQUENCE [LARGE SCALE GENOMIC DNA]</scope>
    <source>
        <strain evidence="2 3">DSM 21481</strain>
    </source>
</reference>
<dbReference type="SUPFAM" id="SSF46785">
    <property type="entry name" value="Winged helix' DNA-binding domain"/>
    <property type="match status" value="1"/>
</dbReference>
<dbReference type="GO" id="GO:0003677">
    <property type="term" value="F:DNA binding"/>
    <property type="evidence" value="ECO:0007669"/>
    <property type="project" value="UniProtKB-KW"/>
</dbReference>
<dbReference type="PRINTS" id="PR00598">
    <property type="entry name" value="HTHMARR"/>
</dbReference>
<proteinExistence type="predicted"/>
<dbReference type="InterPro" id="IPR036388">
    <property type="entry name" value="WH-like_DNA-bd_sf"/>
</dbReference>
<keyword evidence="3" id="KW-1185">Reference proteome</keyword>
<evidence type="ECO:0000313" key="2">
    <source>
        <dbReference type="EMBL" id="SKC67852.1"/>
    </source>
</evidence>
<protein>
    <submittedName>
        <fullName evidence="2">DNA-binding transcriptional regulator, MarR family</fullName>
    </submittedName>
</protein>
<dbReference type="STRING" id="526729.SAMN04324258_2505"/>
<keyword evidence="2" id="KW-0238">DNA-binding</keyword>
<dbReference type="AlphaFoldDB" id="A0A1T5KVN0"/>
<dbReference type="Pfam" id="PF01047">
    <property type="entry name" value="MarR"/>
    <property type="match status" value="1"/>
</dbReference>
<dbReference type="PROSITE" id="PS50995">
    <property type="entry name" value="HTH_MARR_2"/>
    <property type="match status" value="1"/>
</dbReference>
<sequence length="170" mass="18902">MTTRLRHGTMRTMTSVRPPTLLSLPSYLAGHVSRIGNRTLVEELTGHGLRLPHFAVLAGLHDFGPIAQHELADRLGLNRSHLVGYLDHLEQDGYTTRSRDADDRRRLFVKLTPSGTRLADELVATAQAVERGQLDSLNTEELATLTRLLRRVLEDDDAAAARPEANGRRP</sequence>
<dbReference type="SMART" id="SM00347">
    <property type="entry name" value="HTH_MARR"/>
    <property type="match status" value="1"/>
</dbReference>
<dbReference type="PANTHER" id="PTHR33164:SF99">
    <property type="entry name" value="MARR FAMILY REGULATORY PROTEIN"/>
    <property type="match status" value="1"/>
</dbReference>
<dbReference type="InterPro" id="IPR036390">
    <property type="entry name" value="WH_DNA-bd_sf"/>
</dbReference>
<evidence type="ECO:0000259" key="1">
    <source>
        <dbReference type="PROSITE" id="PS50995"/>
    </source>
</evidence>
<dbReference type="GO" id="GO:0003700">
    <property type="term" value="F:DNA-binding transcription factor activity"/>
    <property type="evidence" value="ECO:0007669"/>
    <property type="project" value="InterPro"/>
</dbReference>
<gene>
    <name evidence="2" type="ORF">SAMN04324258_2505</name>
</gene>
<feature type="domain" description="HTH marR-type" evidence="1">
    <location>
        <begin position="1"/>
        <end position="154"/>
    </location>
</feature>
<evidence type="ECO:0000313" key="3">
    <source>
        <dbReference type="Proteomes" id="UP000189777"/>
    </source>
</evidence>
<dbReference type="PANTHER" id="PTHR33164">
    <property type="entry name" value="TRANSCRIPTIONAL REGULATOR, MARR FAMILY"/>
    <property type="match status" value="1"/>
</dbReference>
<dbReference type="Proteomes" id="UP000189777">
    <property type="component" value="Unassembled WGS sequence"/>
</dbReference>